<name>A0ABQ9B6R9_9ROSI</name>
<evidence type="ECO:0000313" key="2">
    <source>
        <dbReference type="Proteomes" id="UP001141253"/>
    </source>
</evidence>
<gene>
    <name evidence="1" type="ORF">OIU77_000638</name>
</gene>
<sequence>MDAVIPCQKFPLQIFEPRYRLMFEGYFVLTPEFGQVFHKFSSS</sequence>
<dbReference type="Gene3D" id="2.30.130.40">
    <property type="entry name" value="LON domain-like"/>
    <property type="match status" value="1"/>
</dbReference>
<protein>
    <submittedName>
        <fullName evidence="1">Uncharacterized protein</fullName>
    </submittedName>
</protein>
<keyword evidence="2" id="KW-1185">Reference proteome</keyword>
<reference evidence="1" key="2">
    <citation type="journal article" date="2023" name="Int. J. Mol. Sci.">
        <title>De Novo Assembly and Annotation of 11 Diverse Shrub Willow (Salix) Genomes Reveals Novel Gene Organization in Sex-Linked Regions.</title>
        <authorList>
            <person name="Hyden B."/>
            <person name="Feng K."/>
            <person name="Yates T.B."/>
            <person name="Jawdy S."/>
            <person name="Cereghino C."/>
            <person name="Smart L.B."/>
            <person name="Muchero W."/>
        </authorList>
    </citation>
    <scope>NUCLEOTIDE SEQUENCE</scope>
    <source>
        <tissue evidence="1">Shoot tip</tissue>
    </source>
</reference>
<proteinExistence type="predicted"/>
<dbReference type="Proteomes" id="UP001141253">
    <property type="component" value="Chromosome 12"/>
</dbReference>
<accession>A0ABQ9B6R9</accession>
<dbReference type="EMBL" id="JAPFFI010000010">
    <property type="protein sequence ID" value="KAJ6375708.1"/>
    <property type="molecule type" value="Genomic_DNA"/>
</dbReference>
<dbReference type="InterPro" id="IPR046336">
    <property type="entry name" value="Lon_prtase_N_sf"/>
</dbReference>
<organism evidence="1 2">
    <name type="scientific">Salix suchowensis</name>
    <dbReference type="NCBI Taxonomy" id="1278906"/>
    <lineage>
        <taxon>Eukaryota</taxon>
        <taxon>Viridiplantae</taxon>
        <taxon>Streptophyta</taxon>
        <taxon>Embryophyta</taxon>
        <taxon>Tracheophyta</taxon>
        <taxon>Spermatophyta</taxon>
        <taxon>Magnoliopsida</taxon>
        <taxon>eudicotyledons</taxon>
        <taxon>Gunneridae</taxon>
        <taxon>Pentapetalae</taxon>
        <taxon>rosids</taxon>
        <taxon>fabids</taxon>
        <taxon>Malpighiales</taxon>
        <taxon>Salicaceae</taxon>
        <taxon>Saliceae</taxon>
        <taxon>Salix</taxon>
    </lineage>
</organism>
<evidence type="ECO:0000313" key="1">
    <source>
        <dbReference type="EMBL" id="KAJ6375708.1"/>
    </source>
</evidence>
<comment type="caution">
    <text evidence="1">The sequence shown here is derived from an EMBL/GenBank/DDBJ whole genome shotgun (WGS) entry which is preliminary data.</text>
</comment>
<reference evidence="1" key="1">
    <citation type="submission" date="2022-10" db="EMBL/GenBank/DDBJ databases">
        <authorList>
            <person name="Hyden B.L."/>
            <person name="Feng K."/>
            <person name="Yates T."/>
            <person name="Jawdy S."/>
            <person name="Smart L.B."/>
            <person name="Muchero W."/>
        </authorList>
    </citation>
    <scope>NUCLEOTIDE SEQUENCE</scope>
    <source>
        <tissue evidence="1">Shoot tip</tissue>
    </source>
</reference>